<gene>
    <name evidence="1" type="ORF">FJW02_10840</name>
</gene>
<accession>A0ABY2ZL22</accession>
<name>A0ABY2ZL22_9GAMM</name>
<protein>
    <submittedName>
        <fullName evidence="1">Uncharacterized protein</fullName>
    </submittedName>
</protein>
<sequence>MFDKRNVNEVSAIFSFINLFLHMQRGQTHPLLRYSFACLLAGWRQDLLITGLNLRVINGGLR</sequence>
<evidence type="ECO:0000313" key="1">
    <source>
        <dbReference type="EMBL" id="TPV36752.1"/>
    </source>
</evidence>
<evidence type="ECO:0000313" key="2">
    <source>
        <dbReference type="Proteomes" id="UP000315469"/>
    </source>
</evidence>
<reference evidence="1 2" key="1">
    <citation type="submission" date="2019-06" db="EMBL/GenBank/DDBJ databases">
        <title>Taxogenomics and systematics of the genus Pantoea.</title>
        <authorList>
            <person name="Tambong J.T."/>
        </authorList>
    </citation>
    <scope>NUCLEOTIDE SEQUENCE [LARGE SCALE GENOMIC DNA]</scope>
    <source>
        <strain evidence="1 2">LMG 24197</strain>
    </source>
</reference>
<dbReference type="Proteomes" id="UP000315469">
    <property type="component" value="Unassembled WGS sequence"/>
</dbReference>
<organism evidence="1 2">
    <name type="scientific">Pantoea eucalypti</name>
    <dbReference type="NCBI Taxonomy" id="470933"/>
    <lineage>
        <taxon>Bacteria</taxon>
        <taxon>Pseudomonadati</taxon>
        <taxon>Pseudomonadota</taxon>
        <taxon>Gammaproteobacteria</taxon>
        <taxon>Enterobacterales</taxon>
        <taxon>Erwiniaceae</taxon>
        <taxon>Pantoea</taxon>
    </lineage>
</organism>
<dbReference type="EMBL" id="VHJB01000063">
    <property type="protein sequence ID" value="TPV36752.1"/>
    <property type="molecule type" value="Genomic_DNA"/>
</dbReference>
<comment type="caution">
    <text evidence="1">The sequence shown here is derived from an EMBL/GenBank/DDBJ whole genome shotgun (WGS) entry which is preliminary data.</text>
</comment>
<proteinExistence type="predicted"/>
<keyword evidence="2" id="KW-1185">Reference proteome</keyword>